<dbReference type="InterPro" id="IPR049961">
    <property type="entry name" value="ThiI_N"/>
</dbReference>
<dbReference type="Proteomes" id="UP001597018">
    <property type="component" value="Unassembled WGS sequence"/>
</dbReference>
<keyword evidence="5 9" id="KW-0547">Nucleotide-binding</keyword>
<reference evidence="12" key="1">
    <citation type="journal article" date="2019" name="Int. J. Syst. Evol. Microbiol.">
        <title>The Global Catalogue of Microorganisms (GCM) 10K type strain sequencing project: providing services to taxonomists for standard genome sequencing and annotation.</title>
        <authorList>
            <consortium name="The Broad Institute Genomics Platform"/>
            <consortium name="The Broad Institute Genome Sequencing Center for Infectious Disease"/>
            <person name="Wu L."/>
            <person name="Ma J."/>
        </authorList>
    </citation>
    <scope>NUCLEOTIDE SEQUENCE [LARGE SCALE GENOMIC DNA]</scope>
    <source>
        <strain evidence="12">CCUG 56401</strain>
    </source>
</reference>
<feature type="binding site" evidence="9">
    <location>
        <position position="297"/>
    </location>
    <ligand>
        <name>ATP</name>
        <dbReference type="ChEBI" id="CHEBI:30616"/>
    </ligand>
</feature>
<comment type="catalytic activity">
    <reaction evidence="9">
        <text>[ThiI sulfur-carrier protein]-S-sulfanyl-L-cysteine + a uridine in tRNA + 2 reduced [2Fe-2S]-[ferredoxin] + ATP + H(+) = [ThiI sulfur-carrier protein]-L-cysteine + a 4-thiouridine in tRNA + 2 oxidized [2Fe-2S]-[ferredoxin] + AMP + diphosphate</text>
        <dbReference type="Rhea" id="RHEA:24176"/>
        <dbReference type="Rhea" id="RHEA-COMP:10000"/>
        <dbReference type="Rhea" id="RHEA-COMP:10001"/>
        <dbReference type="Rhea" id="RHEA-COMP:13337"/>
        <dbReference type="Rhea" id="RHEA-COMP:13338"/>
        <dbReference type="Rhea" id="RHEA-COMP:13339"/>
        <dbReference type="Rhea" id="RHEA-COMP:13340"/>
        <dbReference type="ChEBI" id="CHEBI:15378"/>
        <dbReference type="ChEBI" id="CHEBI:29950"/>
        <dbReference type="ChEBI" id="CHEBI:30616"/>
        <dbReference type="ChEBI" id="CHEBI:33019"/>
        <dbReference type="ChEBI" id="CHEBI:33737"/>
        <dbReference type="ChEBI" id="CHEBI:33738"/>
        <dbReference type="ChEBI" id="CHEBI:61963"/>
        <dbReference type="ChEBI" id="CHEBI:65315"/>
        <dbReference type="ChEBI" id="CHEBI:136798"/>
        <dbReference type="ChEBI" id="CHEBI:456215"/>
        <dbReference type="EC" id="2.8.1.4"/>
    </reaction>
</comment>
<dbReference type="InterPro" id="IPR004114">
    <property type="entry name" value="THUMP_dom"/>
</dbReference>
<evidence type="ECO:0000256" key="2">
    <source>
        <dbReference type="ARBA" id="ARBA00022490"/>
    </source>
</evidence>
<dbReference type="EC" id="2.8.1.4" evidence="9"/>
<comment type="pathway">
    <text evidence="9">Cofactor biosynthesis; thiamine diphosphate biosynthesis.</text>
</comment>
<dbReference type="CDD" id="cd01712">
    <property type="entry name" value="PPase_ThiI"/>
    <property type="match status" value="1"/>
</dbReference>
<feature type="domain" description="THUMP" evidence="10">
    <location>
        <begin position="61"/>
        <end position="166"/>
    </location>
</feature>
<dbReference type="CDD" id="cd11716">
    <property type="entry name" value="THUMP_ThiI"/>
    <property type="match status" value="1"/>
</dbReference>
<dbReference type="InterPro" id="IPR050102">
    <property type="entry name" value="tRNA_sulfurtransferase_ThiI"/>
</dbReference>
<dbReference type="InterPro" id="IPR014729">
    <property type="entry name" value="Rossmann-like_a/b/a_fold"/>
</dbReference>
<evidence type="ECO:0000256" key="4">
    <source>
        <dbReference type="ARBA" id="ARBA00022679"/>
    </source>
</evidence>
<feature type="binding site" evidence="9">
    <location>
        <position position="266"/>
    </location>
    <ligand>
        <name>ATP</name>
        <dbReference type="ChEBI" id="CHEBI:30616"/>
    </ligand>
</feature>
<evidence type="ECO:0000256" key="3">
    <source>
        <dbReference type="ARBA" id="ARBA00022555"/>
    </source>
</evidence>
<dbReference type="InterPro" id="IPR003720">
    <property type="entry name" value="tRNA_STrfase"/>
</dbReference>
<proteinExistence type="inferred from homology"/>
<dbReference type="PANTHER" id="PTHR43209:SF1">
    <property type="entry name" value="TRNA SULFURTRANSFERASE"/>
    <property type="match status" value="1"/>
</dbReference>
<dbReference type="NCBIfam" id="TIGR00342">
    <property type="entry name" value="tRNA uracil 4-sulfurtransferase ThiI"/>
    <property type="match status" value="1"/>
</dbReference>
<dbReference type="InterPro" id="IPR049962">
    <property type="entry name" value="THUMP_ThiI"/>
</dbReference>
<evidence type="ECO:0000256" key="8">
    <source>
        <dbReference type="ARBA" id="ARBA00022977"/>
    </source>
</evidence>
<dbReference type="Pfam" id="PF22025">
    <property type="entry name" value="ThiI_fer"/>
    <property type="match status" value="1"/>
</dbReference>
<dbReference type="Pfam" id="PF02926">
    <property type="entry name" value="THUMP"/>
    <property type="match status" value="1"/>
</dbReference>
<evidence type="ECO:0000256" key="1">
    <source>
        <dbReference type="ARBA" id="ARBA00004496"/>
    </source>
</evidence>
<dbReference type="Gene3D" id="3.30.2130.30">
    <property type="match status" value="1"/>
</dbReference>
<dbReference type="PROSITE" id="PS51165">
    <property type="entry name" value="THUMP"/>
    <property type="match status" value="1"/>
</dbReference>
<dbReference type="HAMAP" id="MF_00021">
    <property type="entry name" value="ThiI"/>
    <property type="match status" value="1"/>
</dbReference>
<dbReference type="InterPro" id="IPR054173">
    <property type="entry name" value="ThiI_fer"/>
</dbReference>
<evidence type="ECO:0000313" key="11">
    <source>
        <dbReference type="EMBL" id="MFD0922982.1"/>
    </source>
</evidence>
<keyword evidence="3 9" id="KW-0820">tRNA-binding</keyword>
<dbReference type="RefSeq" id="WP_263252151.1">
    <property type="nucleotide sequence ID" value="NZ_BAABLT010000030.1"/>
</dbReference>
<dbReference type="InterPro" id="IPR020536">
    <property type="entry name" value="ThiI_AANH"/>
</dbReference>
<keyword evidence="7 9" id="KW-0694">RNA-binding</keyword>
<gene>
    <name evidence="9 11" type="primary">thiI</name>
    <name evidence="11" type="ORF">ACFQ16_24830</name>
</gene>
<sequence length="403" mass="44165">MAPQPCVLLKHGEIAIKGRNRGTFERHLLRNLTRAVTEVDPRVHVERRSGVAVLTTSGPIDELVERAREVIGISVVQPGVRVSKDPEDAARAAVRMLRERFGGDVRRFAIRARRRDKGFRMTSSQVAAHIGQHVCDRLGWPVDLDDPEVEVVVEVDWREIFVSVEHLRGQGGLPVGCSGHALSLLSGGYDSPVAAYRMMRRGLRCDFVHFTGAPFTGPSSTYKAYALVRRLSRFQADSRLHVVPVGKAQRALATAGAGQLQIVAQRRLFVRVADELARRLGARALITGDSLGQVSSQTLSNMATTEQASSLPMLRPLVSWDKEEIIAEARRIGTYDISVLPDEDCCSLIMPPHVATRTTTEQLSKVETRVGVDDLVSQVLSNVQVMEVEGASAPVASCEAVTR</sequence>
<dbReference type="SMART" id="SM00981">
    <property type="entry name" value="THUMP"/>
    <property type="match status" value="1"/>
</dbReference>
<evidence type="ECO:0000256" key="7">
    <source>
        <dbReference type="ARBA" id="ARBA00022884"/>
    </source>
</evidence>
<evidence type="ECO:0000259" key="10">
    <source>
        <dbReference type="PROSITE" id="PS51165"/>
    </source>
</evidence>
<keyword evidence="2 9" id="KW-0963">Cytoplasm</keyword>
<feature type="binding site" evidence="9">
    <location>
        <begin position="209"/>
        <end position="210"/>
    </location>
    <ligand>
        <name>ATP</name>
        <dbReference type="ChEBI" id="CHEBI:30616"/>
    </ligand>
</feature>
<comment type="catalytic activity">
    <reaction evidence="9">
        <text>[ThiS sulfur-carrier protein]-C-terminal Gly-Gly-AMP + S-sulfanyl-L-cysteinyl-[cysteine desulfurase] + AH2 = [ThiS sulfur-carrier protein]-C-terminal-Gly-aminoethanethioate + L-cysteinyl-[cysteine desulfurase] + A + AMP + 2 H(+)</text>
        <dbReference type="Rhea" id="RHEA:43340"/>
        <dbReference type="Rhea" id="RHEA-COMP:12157"/>
        <dbReference type="Rhea" id="RHEA-COMP:12158"/>
        <dbReference type="Rhea" id="RHEA-COMP:12910"/>
        <dbReference type="Rhea" id="RHEA-COMP:19908"/>
        <dbReference type="ChEBI" id="CHEBI:13193"/>
        <dbReference type="ChEBI" id="CHEBI:15378"/>
        <dbReference type="ChEBI" id="CHEBI:17499"/>
        <dbReference type="ChEBI" id="CHEBI:29950"/>
        <dbReference type="ChEBI" id="CHEBI:61963"/>
        <dbReference type="ChEBI" id="CHEBI:90618"/>
        <dbReference type="ChEBI" id="CHEBI:232372"/>
        <dbReference type="ChEBI" id="CHEBI:456215"/>
    </reaction>
</comment>
<comment type="similarity">
    <text evidence="9">Belongs to the ThiI family.</text>
</comment>
<protein>
    <recommendedName>
        <fullName evidence="9">Probable tRNA sulfurtransferase</fullName>
        <ecNumber evidence="9">2.8.1.4</ecNumber>
    </recommendedName>
    <alternativeName>
        <fullName evidence="9">Sulfur carrier protein ThiS sulfurtransferase</fullName>
    </alternativeName>
    <alternativeName>
        <fullName evidence="9">Thiamine biosynthesis protein ThiI</fullName>
    </alternativeName>
    <alternativeName>
        <fullName evidence="9">tRNA 4-thiouridine synthase</fullName>
    </alternativeName>
</protein>
<dbReference type="SUPFAM" id="SSF143437">
    <property type="entry name" value="THUMP domain-like"/>
    <property type="match status" value="1"/>
</dbReference>
<feature type="binding site" evidence="9">
    <location>
        <begin position="184"/>
        <end position="185"/>
    </location>
    <ligand>
        <name>ATP</name>
        <dbReference type="ChEBI" id="CHEBI:30616"/>
    </ligand>
</feature>
<accession>A0ABW3FX10</accession>
<keyword evidence="6 9" id="KW-0067">ATP-binding</keyword>
<keyword evidence="8 9" id="KW-0784">Thiamine biosynthesis</keyword>
<comment type="caution">
    <text evidence="11">The sequence shown here is derived from an EMBL/GenBank/DDBJ whole genome shotgun (WGS) entry which is preliminary data.</text>
</comment>
<dbReference type="PANTHER" id="PTHR43209">
    <property type="entry name" value="TRNA SULFURTRANSFERASE"/>
    <property type="match status" value="1"/>
</dbReference>
<organism evidence="11 12">
    <name type="scientific">Saccharopolyspora rosea</name>
    <dbReference type="NCBI Taxonomy" id="524884"/>
    <lineage>
        <taxon>Bacteria</taxon>
        <taxon>Bacillati</taxon>
        <taxon>Actinomycetota</taxon>
        <taxon>Actinomycetes</taxon>
        <taxon>Pseudonocardiales</taxon>
        <taxon>Pseudonocardiaceae</taxon>
        <taxon>Saccharopolyspora</taxon>
    </lineage>
</organism>
<dbReference type="GO" id="GO:0140741">
    <property type="term" value="F:tRNA-uracil-4 sulfurtransferase activity"/>
    <property type="evidence" value="ECO:0007669"/>
    <property type="project" value="UniProtKB-EC"/>
</dbReference>
<evidence type="ECO:0000256" key="6">
    <source>
        <dbReference type="ARBA" id="ARBA00022840"/>
    </source>
</evidence>
<evidence type="ECO:0000256" key="9">
    <source>
        <dbReference type="HAMAP-Rule" id="MF_00021"/>
    </source>
</evidence>
<evidence type="ECO:0000256" key="5">
    <source>
        <dbReference type="ARBA" id="ARBA00022741"/>
    </source>
</evidence>
<comment type="function">
    <text evidence="9">Catalyzes the ATP-dependent transfer of a sulfur to tRNA to produce 4-thiouridine in position 8 of tRNAs, which functions as a near-UV photosensor. Also catalyzes the transfer of sulfur to the sulfur carrier protein ThiS, forming ThiS-thiocarboxylate. This is a step in the synthesis of thiazole, in the thiamine biosynthesis pathway. The sulfur is donated as persulfide by IscS.</text>
</comment>
<comment type="subcellular location">
    <subcellularLocation>
        <location evidence="1 9">Cytoplasm</location>
    </subcellularLocation>
</comment>
<dbReference type="SUPFAM" id="SSF52402">
    <property type="entry name" value="Adenine nucleotide alpha hydrolases-like"/>
    <property type="match status" value="1"/>
</dbReference>
<evidence type="ECO:0000313" key="12">
    <source>
        <dbReference type="Proteomes" id="UP001597018"/>
    </source>
</evidence>
<dbReference type="Gene3D" id="3.40.50.620">
    <property type="entry name" value="HUPs"/>
    <property type="match status" value="1"/>
</dbReference>
<dbReference type="EMBL" id="JBHTIW010000027">
    <property type="protein sequence ID" value="MFD0922982.1"/>
    <property type="molecule type" value="Genomic_DNA"/>
</dbReference>
<keyword evidence="4 9" id="KW-0808">Transferase</keyword>
<feature type="binding site" evidence="9">
    <location>
        <position position="288"/>
    </location>
    <ligand>
        <name>ATP</name>
        <dbReference type="ChEBI" id="CHEBI:30616"/>
    </ligand>
</feature>
<name>A0ABW3FX10_9PSEU</name>
<keyword evidence="12" id="KW-1185">Reference proteome</keyword>
<dbReference type="Pfam" id="PF02568">
    <property type="entry name" value="ThiI"/>
    <property type="match status" value="1"/>
</dbReference>